<evidence type="ECO:0000313" key="3">
    <source>
        <dbReference type="Proteomes" id="UP000887013"/>
    </source>
</evidence>
<evidence type="ECO:0000256" key="1">
    <source>
        <dbReference type="SAM" id="Phobius"/>
    </source>
</evidence>
<keyword evidence="1" id="KW-0812">Transmembrane</keyword>
<keyword evidence="1" id="KW-1133">Transmembrane helix</keyword>
<feature type="transmembrane region" description="Helical" evidence="1">
    <location>
        <begin position="110"/>
        <end position="137"/>
    </location>
</feature>
<comment type="caution">
    <text evidence="2">The sequence shown here is derived from an EMBL/GenBank/DDBJ whole genome shotgun (WGS) entry which is preliminary data.</text>
</comment>
<feature type="transmembrane region" description="Helical" evidence="1">
    <location>
        <begin position="59"/>
        <end position="77"/>
    </location>
</feature>
<gene>
    <name evidence="2" type="primary">AVEN_260046_1</name>
    <name evidence="2" type="ORF">NPIL_82091</name>
</gene>
<dbReference type="AlphaFoldDB" id="A0A8X6R033"/>
<feature type="transmembrane region" description="Helical" evidence="1">
    <location>
        <begin position="306"/>
        <end position="325"/>
    </location>
</feature>
<sequence length="326" mass="36958">MDILTNTSQNINSKIARRSVDISAFFIWSVMISKKQQVSHLLHDVENLRRIENKGVPKLWIINGMVIIILVPFASWVSLTIPFQDEYQCKILVKYHSFGFDLVKDGNNCFVILIIVFFQQFFVYTLRTAVTVVYVIICCSLRNILNTYSELGAKRVTYPEAEIGYVYFKCYLLTQERVLNVLKSFEETMSLPIFLIASSDFMAIIYGVIKLDPLNNLPECNILKYTPGIIFLSLRGLVSLSCVTLAASAVHEASNHSSVVQKNMLKRILLSGEKSNIQELALFSIFQNNPPFVLSAWGVFNFTKGLFLSAFGGVLTYSLLIMQILK</sequence>
<accession>A0A8X6R033</accession>
<name>A0A8X6R033_NEPPI</name>
<proteinExistence type="predicted"/>
<keyword evidence="3" id="KW-1185">Reference proteome</keyword>
<keyword evidence="1" id="KW-0472">Membrane</keyword>
<evidence type="ECO:0000313" key="2">
    <source>
        <dbReference type="EMBL" id="GFU47323.1"/>
    </source>
</evidence>
<dbReference type="EMBL" id="BMAW01086450">
    <property type="protein sequence ID" value="GFU47323.1"/>
    <property type="molecule type" value="Genomic_DNA"/>
</dbReference>
<dbReference type="Proteomes" id="UP000887013">
    <property type="component" value="Unassembled WGS sequence"/>
</dbReference>
<protein>
    <submittedName>
        <fullName evidence="2">Uncharacterized protein</fullName>
    </submittedName>
</protein>
<feature type="transmembrane region" description="Helical" evidence="1">
    <location>
        <begin position="191"/>
        <end position="209"/>
    </location>
</feature>
<dbReference type="OrthoDB" id="6422868at2759"/>
<reference evidence="2" key="1">
    <citation type="submission" date="2020-08" db="EMBL/GenBank/DDBJ databases">
        <title>Multicomponent nature underlies the extraordinary mechanical properties of spider dragline silk.</title>
        <authorList>
            <person name="Kono N."/>
            <person name="Nakamura H."/>
            <person name="Mori M."/>
            <person name="Yoshida Y."/>
            <person name="Ohtoshi R."/>
            <person name="Malay A.D."/>
            <person name="Moran D.A.P."/>
            <person name="Tomita M."/>
            <person name="Numata K."/>
            <person name="Arakawa K."/>
        </authorList>
    </citation>
    <scope>NUCLEOTIDE SEQUENCE</scope>
</reference>
<organism evidence="2 3">
    <name type="scientific">Nephila pilipes</name>
    <name type="common">Giant wood spider</name>
    <name type="synonym">Nephila maculata</name>
    <dbReference type="NCBI Taxonomy" id="299642"/>
    <lineage>
        <taxon>Eukaryota</taxon>
        <taxon>Metazoa</taxon>
        <taxon>Ecdysozoa</taxon>
        <taxon>Arthropoda</taxon>
        <taxon>Chelicerata</taxon>
        <taxon>Arachnida</taxon>
        <taxon>Araneae</taxon>
        <taxon>Araneomorphae</taxon>
        <taxon>Entelegynae</taxon>
        <taxon>Araneoidea</taxon>
        <taxon>Nephilidae</taxon>
        <taxon>Nephila</taxon>
    </lineage>
</organism>